<evidence type="ECO:0000313" key="12">
    <source>
        <dbReference type="EMBL" id="ORY32226.1"/>
    </source>
</evidence>
<comment type="pathway">
    <text evidence="3">Carbohydrate biosynthesis; gluconeogenesis.</text>
</comment>
<evidence type="ECO:0000256" key="1">
    <source>
        <dbReference type="ARBA" id="ARBA00001933"/>
    </source>
</evidence>
<sequence length="331" mass="35173">MTVSTSSQANVACPWIRTPLVESKRLSDIAGCRVFLKLENLQPSGSFKSRRGIGNLVRYHVQSHPPSTPLHFYSSSGGNAGLACVTAAYDLGYASSVVVPLSTKPMMIAKIKAAGATQVFQHGATWREADDYLRTEVLARDQGGVYVHPFDDQHVWDGAATLIPEIQEDLRGQQADVIVCSVGGGGLFTGIAQGLGDDSSTQIIAVETLGAESLNASIKARQLVTLPGITSLATSLGATRVAERPFALAQQNNVHSVVVTDAEAVRACLSFADQERMLVEPACGASLAMAYEAKLKDVCADLNKDSRVVIVVCGGSNINLDMLAEYKETYA</sequence>
<dbReference type="GO" id="GO:0006094">
    <property type="term" value="P:gluconeogenesis"/>
    <property type="evidence" value="ECO:0007669"/>
    <property type="project" value="UniProtKB-KW"/>
</dbReference>
<dbReference type="FunFam" id="3.40.50.1100:FF:000040">
    <property type="entry name" value="L-serine dehydratase, putative"/>
    <property type="match status" value="1"/>
</dbReference>
<evidence type="ECO:0000259" key="11">
    <source>
        <dbReference type="Pfam" id="PF00291"/>
    </source>
</evidence>
<dbReference type="GO" id="GO:0006567">
    <property type="term" value="P:L-threonine catabolic process"/>
    <property type="evidence" value="ECO:0007669"/>
    <property type="project" value="TreeGrafter"/>
</dbReference>
<comment type="cofactor">
    <cofactor evidence="1">
        <name>pyridoxal 5'-phosphate</name>
        <dbReference type="ChEBI" id="CHEBI:597326"/>
    </cofactor>
</comment>
<dbReference type="GO" id="GO:0005737">
    <property type="term" value="C:cytoplasm"/>
    <property type="evidence" value="ECO:0007669"/>
    <property type="project" value="UniProtKB-SubCell"/>
</dbReference>
<dbReference type="OrthoDB" id="7773036at2759"/>
<dbReference type="AlphaFoldDB" id="A0A1Y2BBY7"/>
<dbReference type="InterPro" id="IPR050147">
    <property type="entry name" value="Ser/Thr_Dehydratase"/>
</dbReference>
<keyword evidence="9" id="KW-0456">Lyase</keyword>
<protein>
    <recommendedName>
        <fullName evidence="5">L-serine ammonia-lyase</fullName>
        <ecNumber evidence="5">4.3.1.17</ecNumber>
    </recommendedName>
</protein>
<evidence type="ECO:0000313" key="13">
    <source>
        <dbReference type="Proteomes" id="UP000193986"/>
    </source>
</evidence>
<feature type="domain" description="Tryptophan synthase beta chain-like PALP" evidence="11">
    <location>
        <begin position="17"/>
        <end position="314"/>
    </location>
</feature>
<keyword evidence="8" id="KW-0663">Pyridoxal phosphate</keyword>
<evidence type="ECO:0000256" key="8">
    <source>
        <dbReference type="ARBA" id="ARBA00022898"/>
    </source>
</evidence>
<dbReference type="FunCoup" id="A0A1Y2BBY7">
    <property type="interactions" value="112"/>
</dbReference>
<comment type="subcellular location">
    <subcellularLocation>
        <location evidence="2">Cytoplasm</location>
    </subcellularLocation>
</comment>
<dbReference type="Pfam" id="PF00291">
    <property type="entry name" value="PALP"/>
    <property type="match status" value="1"/>
</dbReference>
<dbReference type="InterPro" id="IPR001926">
    <property type="entry name" value="TrpB-like_PALP"/>
</dbReference>
<dbReference type="GO" id="GO:0004794">
    <property type="term" value="F:threonine deaminase activity"/>
    <property type="evidence" value="ECO:0007669"/>
    <property type="project" value="TreeGrafter"/>
</dbReference>
<dbReference type="EMBL" id="MCFC01000010">
    <property type="protein sequence ID" value="ORY32226.1"/>
    <property type="molecule type" value="Genomic_DNA"/>
</dbReference>
<evidence type="ECO:0000256" key="5">
    <source>
        <dbReference type="ARBA" id="ARBA00012093"/>
    </source>
</evidence>
<comment type="similarity">
    <text evidence="4">Belongs to the serine/threonine dehydratase family.</text>
</comment>
<dbReference type="Proteomes" id="UP000193986">
    <property type="component" value="Unassembled WGS sequence"/>
</dbReference>
<proteinExistence type="inferred from homology"/>
<keyword evidence="7" id="KW-0963">Cytoplasm</keyword>
<dbReference type="STRING" id="71784.A0A1Y2BBY7"/>
<dbReference type="InterPro" id="IPR036052">
    <property type="entry name" value="TrpB-like_PALP_sf"/>
</dbReference>
<gene>
    <name evidence="12" type="ORF">BCR39DRAFT_492735</name>
</gene>
<dbReference type="SUPFAM" id="SSF53686">
    <property type="entry name" value="Tryptophan synthase beta subunit-like PLP-dependent enzymes"/>
    <property type="match status" value="1"/>
</dbReference>
<dbReference type="CDD" id="cd06448">
    <property type="entry name" value="L-Ser-dehyd"/>
    <property type="match status" value="1"/>
</dbReference>
<dbReference type="EC" id="4.3.1.17" evidence="5"/>
<evidence type="ECO:0000256" key="4">
    <source>
        <dbReference type="ARBA" id="ARBA00010869"/>
    </source>
</evidence>
<evidence type="ECO:0000256" key="9">
    <source>
        <dbReference type="ARBA" id="ARBA00023239"/>
    </source>
</evidence>
<evidence type="ECO:0000256" key="10">
    <source>
        <dbReference type="ARBA" id="ARBA00049406"/>
    </source>
</evidence>
<dbReference type="GO" id="GO:0003941">
    <property type="term" value="F:L-serine ammonia-lyase activity"/>
    <property type="evidence" value="ECO:0007669"/>
    <property type="project" value="UniProtKB-EC"/>
</dbReference>
<dbReference type="PANTHER" id="PTHR48078">
    <property type="entry name" value="THREONINE DEHYDRATASE, MITOCHONDRIAL-RELATED"/>
    <property type="match status" value="1"/>
</dbReference>
<dbReference type="GO" id="GO:0009097">
    <property type="term" value="P:isoleucine biosynthetic process"/>
    <property type="evidence" value="ECO:0007669"/>
    <property type="project" value="TreeGrafter"/>
</dbReference>
<dbReference type="Gene3D" id="3.40.50.1100">
    <property type="match status" value="2"/>
</dbReference>
<keyword evidence="13" id="KW-1185">Reference proteome</keyword>
<organism evidence="12 13">
    <name type="scientific">Naematelia encephala</name>
    <dbReference type="NCBI Taxonomy" id="71784"/>
    <lineage>
        <taxon>Eukaryota</taxon>
        <taxon>Fungi</taxon>
        <taxon>Dikarya</taxon>
        <taxon>Basidiomycota</taxon>
        <taxon>Agaricomycotina</taxon>
        <taxon>Tremellomycetes</taxon>
        <taxon>Tremellales</taxon>
        <taxon>Naemateliaceae</taxon>
        <taxon>Naematelia</taxon>
    </lineage>
</organism>
<reference evidence="12 13" key="1">
    <citation type="submission" date="2016-07" db="EMBL/GenBank/DDBJ databases">
        <title>Pervasive Adenine N6-methylation of Active Genes in Fungi.</title>
        <authorList>
            <consortium name="DOE Joint Genome Institute"/>
            <person name="Mondo S.J."/>
            <person name="Dannebaum R.O."/>
            <person name="Kuo R.C."/>
            <person name="Labutti K."/>
            <person name="Haridas S."/>
            <person name="Kuo A."/>
            <person name="Salamov A."/>
            <person name="Ahrendt S.R."/>
            <person name="Lipzen A."/>
            <person name="Sullivan W."/>
            <person name="Andreopoulos W.B."/>
            <person name="Clum A."/>
            <person name="Lindquist E."/>
            <person name="Daum C."/>
            <person name="Ramamoorthy G.K."/>
            <person name="Gryganskyi A."/>
            <person name="Culley D."/>
            <person name="Magnuson J.K."/>
            <person name="James T.Y."/>
            <person name="O'Malley M.A."/>
            <person name="Stajich J.E."/>
            <person name="Spatafora J.W."/>
            <person name="Visel A."/>
            <person name="Grigoriev I.V."/>
        </authorList>
    </citation>
    <scope>NUCLEOTIDE SEQUENCE [LARGE SCALE GENOMIC DNA]</scope>
    <source>
        <strain evidence="12 13">68-887.2</strain>
    </source>
</reference>
<evidence type="ECO:0000256" key="2">
    <source>
        <dbReference type="ARBA" id="ARBA00004496"/>
    </source>
</evidence>
<evidence type="ECO:0000256" key="3">
    <source>
        <dbReference type="ARBA" id="ARBA00004742"/>
    </source>
</evidence>
<evidence type="ECO:0000256" key="7">
    <source>
        <dbReference type="ARBA" id="ARBA00022490"/>
    </source>
</evidence>
<comment type="caution">
    <text evidence="12">The sequence shown here is derived from an EMBL/GenBank/DDBJ whole genome shotgun (WGS) entry which is preliminary data.</text>
</comment>
<dbReference type="InParanoid" id="A0A1Y2BBY7"/>
<name>A0A1Y2BBY7_9TREE</name>
<evidence type="ECO:0000256" key="6">
    <source>
        <dbReference type="ARBA" id="ARBA00022432"/>
    </source>
</evidence>
<dbReference type="GO" id="GO:0006565">
    <property type="term" value="P:L-serine catabolic process"/>
    <property type="evidence" value="ECO:0007669"/>
    <property type="project" value="TreeGrafter"/>
</dbReference>
<comment type="catalytic activity">
    <reaction evidence="10">
        <text>L-serine = pyruvate + NH4(+)</text>
        <dbReference type="Rhea" id="RHEA:19169"/>
        <dbReference type="ChEBI" id="CHEBI:15361"/>
        <dbReference type="ChEBI" id="CHEBI:28938"/>
        <dbReference type="ChEBI" id="CHEBI:33384"/>
        <dbReference type="EC" id="4.3.1.17"/>
    </reaction>
</comment>
<accession>A0A1Y2BBY7</accession>
<dbReference type="PANTHER" id="PTHR48078:SF2">
    <property type="entry name" value="CATABOLIC L-SERINE_THREONINE DEHYDRATASE"/>
    <property type="match status" value="1"/>
</dbReference>
<keyword evidence="6" id="KW-0312">Gluconeogenesis</keyword>